<evidence type="ECO:0000313" key="4">
    <source>
        <dbReference type="EMBL" id="KAJ1699556.1"/>
    </source>
</evidence>
<dbReference type="PROSITE" id="PS50097">
    <property type="entry name" value="BTB"/>
    <property type="match status" value="1"/>
</dbReference>
<protein>
    <recommendedName>
        <fullName evidence="3">BTB domain-containing protein</fullName>
    </recommendedName>
</protein>
<reference evidence="4" key="1">
    <citation type="journal article" date="2022" name="Cell">
        <title>Repeat-based holocentromeres influence genome architecture and karyotype evolution.</title>
        <authorList>
            <person name="Hofstatter P.G."/>
            <person name="Thangavel G."/>
            <person name="Lux T."/>
            <person name="Neumann P."/>
            <person name="Vondrak T."/>
            <person name="Novak P."/>
            <person name="Zhang M."/>
            <person name="Costa L."/>
            <person name="Castellani M."/>
            <person name="Scott A."/>
            <person name="Toegelov H."/>
            <person name="Fuchs J."/>
            <person name="Mata-Sucre Y."/>
            <person name="Dias Y."/>
            <person name="Vanzela A.L.L."/>
            <person name="Huettel B."/>
            <person name="Almeida C.C.S."/>
            <person name="Simkova H."/>
            <person name="Souza G."/>
            <person name="Pedrosa-Harand A."/>
            <person name="Macas J."/>
            <person name="Mayer K.F.X."/>
            <person name="Houben A."/>
            <person name="Marques A."/>
        </authorList>
    </citation>
    <scope>NUCLEOTIDE SEQUENCE</scope>
    <source>
        <strain evidence="4">RhyBre1mFocal</strain>
    </source>
</reference>
<proteinExistence type="inferred from homology"/>
<dbReference type="Gene3D" id="2.60.210.10">
    <property type="entry name" value="Apoptosis, Tumor Necrosis Factor Receptor Associated Protein 2, Chain A"/>
    <property type="match status" value="1"/>
</dbReference>
<dbReference type="Gene3D" id="3.30.710.10">
    <property type="entry name" value="Potassium Channel Kv1.1, Chain A"/>
    <property type="match status" value="1"/>
</dbReference>
<feature type="domain" description="BTB" evidence="3">
    <location>
        <begin position="289"/>
        <end position="354"/>
    </location>
</feature>
<dbReference type="Pfam" id="PF00651">
    <property type="entry name" value="BTB"/>
    <property type="match status" value="1"/>
</dbReference>
<evidence type="ECO:0000256" key="2">
    <source>
        <dbReference type="ARBA" id="ARBA00010846"/>
    </source>
</evidence>
<name>A0A9Q0CT40_9POAL</name>
<dbReference type="OrthoDB" id="8953997at2759"/>
<dbReference type="InterPro" id="IPR011333">
    <property type="entry name" value="SKP1/BTB/POZ_sf"/>
</dbReference>
<dbReference type="SUPFAM" id="SSF54695">
    <property type="entry name" value="POZ domain"/>
    <property type="match status" value="1"/>
</dbReference>
<evidence type="ECO:0000256" key="1">
    <source>
        <dbReference type="ARBA" id="ARBA00004906"/>
    </source>
</evidence>
<dbReference type="InterPro" id="IPR045005">
    <property type="entry name" value="BPM1-6"/>
</dbReference>
<dbReference type="SUPFAM" id="SSF49599">
    <property type="entry name" value="TRAF domain-like"/>
    <property type="match status" value="2"/>
</dbReference>
<gene>
    <name evidence="4" type="ORF">LUZ63_008068</name>
</gene>
<dbReference type="EMBL" id="JAMQYH010000002">
    <property type="protein sequence ID" value="KAJ1699556.1"/>
    <property type="molecule type" value="Genomic_DNA"/>
</dbReference>
<dbReference type="PANTHER" id="PTHR26379:SF187">
    <property type="entry name" value="OS07G0655300 PROTEIN"/>
    <property type="match status" value="1"/>
</dbReference>
<keyword evidence="5" id="KW-1185">Reference proteome</keyword>
<comment type="caution">
    <text evidence="4">The sequence shown here is derived from an EMBL/GenBank/DDBJ whole genome shotgun (WGS) entry which is preliminary data.</text>
</comment>
<dbReference type="InterPro" id="IPR002083">
    <property type="entry name" value="MATH/TRAF_dom"/>
</dbReference>
<dbReference type="SMART" id="SM00225">
    <property type="entry name" value="BTB"/>
    <property type="match status" value="1"/>
</dbReference>
<dbReference type="Gene3D" id="1.25.40.420">
    <property type="match status" value="1"/>
</dbReference>
<dbReference type="InterPro" id="IPR008974">
    <property type="entry name" value="TRAF-like"/>
</dbReference>
<dbReference type="AlphaFoldDB" id="A0A9Q0CT40"/>
<sequence>MGRGFGVCGLGTKNIKINRHSSLPCNHKMYLNNFVASNNLITAITGQECSFKINYGETKDSCINSFIRSPSFMCSGYEWSIRYYPRPRPLSSSLVFWAGIGDGGTGSGDGGGWRLIGDETTQVATDRARLSPTLLPSSLLLVISVWIVKPTGMTTLQADRLVALRSHGSHGAEANSEHIGIYLELESPAQNVSASMAFRLISEDSRPSQPRQLWSFFPYKKFIQGFRTFIKRSLLESEFVRDGCFSLSCDIRVLNGEWERTSLPDDILTPPVRYLQYDLYELLKSHEMTDISIDIEGVIWPAHRLILAARSPYFKELFTNLPPGVSTFKINYMSPAVFNVVLHFMYTDTMLPVQWLFDVNSTAKDVDLYKLIERVLMVAAGFKLDHLKLICAEKLAKYISMETVVSSLELAHSLGCQHLKEVCFQFGTKPENINEFMQSDMYVKLMQRYPELLAEYQARNTVFPPSQNQITE</sequence>
<dbReference type="PANTHER" id="PTHR26379">
    <property type="entry name" value="BTB/POZ AND MATH DOMAIN-CONTAINING PROTEIN 1"/>
    <property type="match status" value="1"/>
</dbReference>
<dbReference type="Proteomes" id="UP001151287">
    <property type="component" value="Unassembled WGS sequence"/>
</dbReference>
<dbReference type="GO" id="GO:0016567">
    <property type="term" value="P:protein ubiquitination"/>
    <property type="evidence" value="ECO:0007669"/>
    <property type="project" value="InterPro"/>
</dbReference>
<comment type="similarity">
    <text evidence="2">Belongs to the Tdpoz family.</text>
</comment>
<organism evidence="4 5">
    <name type="scientific">Rhynchospora breviuscula</name>
    <dbReference type="NCBI Taxonomy" id="2022672"/>
    <lineage>
        <taxon>Eukaryota</taxon>
        <taxon>Viridiplantae</taxon>
        <taxon>Streptophyta</taxon>
        <taxon>Embryophyta</taxon>
        <taxon>Tracheophyta</taxon>
        <taxon>Spermatophyta</taxon>
        <taxon>Magnoliopsida</taxon>
        <taxon>Liliopsida</taxon>
        <taxon>Poales</taxon>
        <taxon>Cyperaceae</taxon>
        <taxon>Cyperoideae</taxon>
        <taxon>Rhynchosporeae</taxon>
        <taxon>Rhynchospora</taxon>
    </lineage>
</organism>
<evidence type="ECO:0000313" key="5">
    <source>
        <dbReference type="Proteomes" id="UP001151287"/>
    </source>
</evidence>
<evidence type="ECO:0000259" key="3">
    <source>
        <dbReference type="PROSITE" id="PS50097"/>
    </source>
</evidence>
<dbReference type="InterPro" id="IPR000210">
    <property type="entry name" value="BTB/POZ_dom"/>
</dbReference>
<accession>A0A9Q0CT40</accession>
<comment type="pathway">
    <text evidence="1">Protein modification; protein ubiquitination.</text>
</comment>
<dbReference type="CDD" id="cd00121">
    <property type="entry name" value="MATH"/>
    <property type="match status" value="1"/>
</dbReference>
<dbReference type="InterPro" id="IPR056423">
    <property type="entry name" value="BACK_BPM_SPOP"/>
</dbReference>
<dbReference type="Pfam" id="PF24570">
    <property type="entry name" value="BACK_BPM_SPOP"/>
    <property type="match status" value="1"/>
</dbReference>